<sequence length="271" mass="31204">HQHWYIRCVIILVAFLHTRHQVSFRACGLLLTCLSFIFLRLPGHLLTPEHPMPRTLKTVFSNLGLQNDKFTQHIVCHQCHRLFDRRIPSDTLCPDCNIALFQPATRQLFQSVISTIAETPAFEPTQKPHLVAPIQLLSDGLREFFQRPGMVAAVNSWKVRPQVRRESRTIHDGEVWKNIKGHDGQKFFFGRSSEREIRIGTTFSLDCNHDRYRAENLILNGMPPGPTEPTADQLQQYLKVVVDDLILLYEQGIFIKTPEYPDGMGDLPNRD</sequence>
<dbReference type="EMBL" id="JARJLG010000007">
    <property type="protein sequence ID" value="KAJ7779374.1"/>
    <property type="molecule type" value="Genomic_DNA"/>
</dbReference>
<proteinExistence type="predicted"/>
<keyword evidence="1" id="KW-1133">Transmembrane helix</keyword>
<feature type="non-terminal residue" evidence="2">
    <location>
        <position position="271"/>
    </location>
</feature>
<keyword evidence="1" id="KW-0472">Membrane</keyword>
<accession>A0AAD7K6G1</accession>
<reference evidence="2" key="1">
    <citation type="submission" date="2023-03" db="EMBL/GenBank/DDBJ databases">
        <title>Massive genome expansion in bonnet fungi (Mycena s.s.) driven by repeated elements and novel gene families across ecological guilds.</title>
        <authorList>
            <consortium name="Lawrence Berkeley National Laboratory"/>
            <person name="Harder C.B."/>
            <person name="Miyauchi S."/>
            <person name="Viragh M."/>
            <person name="Kuo A."/>
            <person name="Thoen E."/>
            <person name="Andreopoulos B."/>
            <person name="Lu D."/>
            <person name="Skrede I."/>
            <person name="Drula E."/>
            <person name="Henrissat B."/>
            <person name="Morin E."/>
            <person name="Kohler A."/>
            <person name="Barry K."/>
            <person name="LaButti K."/>
            <person name="Morin E."/>
            <person name="Salamov A."/>
            <person name="Lipzen A."/>
            <person name="Mereny Z."/>
            <person name="Hegedus B."/>
            <person name="Baldrian P."/>
            <person name="Stursova M."/>
            <person name="Weitz H."/>
            <person name="Taylor A."/>
            <person name="Grigoriev I.V."/>
            <person name="Nagy L.G."/>
            <person name="Martin F."/>
            <person name="Kauserud H."/>
        </authorList>
    </citation>
    <scope>NUCLEOTIDE SEQUENCE</scope>
    <source>
        <strain evidence="2">CBHHK188m</strain>
    </source>
</reference>
<evidence type="ECO:0000313" key="3">
    <source>
        <dbReference type="Proteomes" id="UP001215280"/>
    </source>
</evidence>
<protein>
    <submittedName>
        <fullName evidence="2">Uncharacterized protein</fullName>
    </submittedName>
</protein>
<keyword evidence="1" id="KW-0812">Transmembrane</keyword>
<feature type="transmembrane region" description="Helical" evidence="1">
    <location>
        <begin position="22"/>
        <end position="41"/>
    </location>
</feature>
<dbReference type="Proteomes" id="UP001215280">
    <property type="component" value="Unassembled WGS sequence"/>
</dbReference>
<comment type="caution">
    <text evidence="2">The sequence shown here is derived from an EMBL/GenBank/DDBJ whole genome shotgun (WGS) entry which is preliminary data.</text>
</comment>
<evidence type="ECO:0000313" key="2">
    <source>
        <dbReference type="EMBL" id="KAJ7779374.1"/>
    </source>
</evidence>
<organism evidence="2 3">
    <name type="scientific">Mycena maculata</name>
    <dbReference type="NCBI Taxonomy" id="230809"/>
    <lineage>
        <taxon>Eukaryota</taxon>
        <taxon>Fungi</taxon>
        <taxon>Dikarya</taxon>
        <taxon>Basidiomycota</taxon>
        <taxon>Agaricomycotina</taxon>
        <taxon>Agaricomycetes</taxon>
        <taxon>Agaricomycetidae</taxon>
        <taxon>Agaricales</taxon>
        <taxon>Marasmiineae</taxon>
        <taxon>Mycenaceae</taxon>
        <taxon>Mycena</taxon>
    </lineage>
</organism>
<gene>
    <name evidence="2" type="ORF">DFH07DRAFT_730185</name>
</gene>
<name>A0AAD7K6G1_9AGAR</name>
<dbReference type="AlphaFoldDB" id="A0AAD7K6G1"/>
<evidence type="ECO:0000256" key="1">
    <source>
        <dbReference type="SAM" id="Phobius"/>
    </source>
</evidence>
<keyword evidence="3" id="KW-1185">Reference proteome</keyword>